<gene>
    <name evidence="1" type="ORF">F5148DRAFT_1147471</name>
</gene>
<dbReference type="Proteomes" id="UP001207468">
    <property type="component" value="Unassembled WGS sequence"/>
</dbReference>
<evidence type="ECO:0000313" key="2">
    <source>
        <dbReference type="Proteomes" id="UP001207468"/>
    </source>
</evidence>
<comment type="caution">
    <text evidence="1">The sequence shown here is derived from an EMBL/GenBank/DDBJ whole genome shotgun (WGS) entry which is preliminary data.</text>
</comment>
<accession>A0ACC0UFP9</accession>
<dbReference type="EMBL" id="JAGFNK010000040">
    <property type="protein sequence ID" value="KAI9510543.1"/>
    <property type="molecule type" value="Genomic_DNA"/>
</dbReference>
<proteinExistence type="predicted"/>
<sequence length="167" mass="17915">MFDSMTPHKRGPGEVKAGAVVAHHQSVSTAPQHYDIFLLILVAFTDGKPRVGPAKMRTSTVFTIICLAVGVVPSFALPVETTPPTTAKRSNSGNRGVPKRGRLHDEARPAKRARPGPGLTSGGVEPIRPTYGNDWKAMSDEERAAAIREASQGHDFEDIPTLPWKGG</sequence>
<organism evidence="1 2">
    <name type="scientific">Russula earlei</name>
    <dbReference type="NCBI Taxonomy" id="71964"/>
    <lineage>
        <taxon>Eukaryota</taxon>
        <taxon>Fungi</taxon>
        <taxon>Dikarya</taxon>
        <taxon>Basidiomycota</taxon>
        <taxon>Agaricomycotina</taxon>
        <taxon>Agaricomycetes</taxon>
        <taxon>Russulales</taxon>
        <taxon>Russulaceae</taxon>
        <taxon>Russula</taxon>
    </lineage>
</organism>
<keyword evidence="2" id="KW-1185">Reference proteome</keyword>
<reference evidence="1" key="1">
    <citation type="submission" date="2021-03" db="EMBL/GenBank/DDBJ databases">
        <title>Evolutionary priming and transition to the ectomycorrhizal habit in an iconic lineage of mushroom-forming fungi: is preadaptation a requirement?</title>
        <authorList>
            <consortium name="DOE Joint Genome Institute"/>
            <person name="Looney B.P."/>
            <person name="Miyauchi S."/>
            <person name="Morin E."/>
            <person name="Drula E."/>
            <person name="Courty P.E."/>
            <person name="Chicoki N."/>
            <person name="Fauchery L."/>
            <person name="Kohler A."/>
            <person name="Kuo A."/>
            <person name="LaButti K."/>
            <person name="Pangilinan J."/>
            <person name="Lipzen A."/>
            <person name="Riley R."/>
            <person name="Andreopoulos W."/>
            <person name="He G."/>
            <person name="Johnson J."/>
            <person name="Barry K.W."/>
            <person name="Grigoriev I.V."/>
            <person name="Nagy L."/>
            <person name="Hibbett D."/>
            <person name="Henrissat B."/>
            <person name="Matheny P.B."/>
            <person name="Labbe J."/>
            <person name="Martin A.F."/>
        </authorList>
    </citation>
    <scope>NUCLEOTIDE SEQUENCE</scope>
    <source>
        <strain evidence="1">BPL698</strain>
    </source>
</reference>
<evidence type="ECO:0000313" key="1">
    <source>
        <dbReference type="EMBL" id="KAI9510543.1"/>
    </source>
</evidence>
<protein>
    <submittedName>
        <fullName evidence="1">Uncharacterized protein</fullName>
    </submittedName>
</protein>
<name>A0ACC0UFP9_9AGAM</name>